<feature type="compositionally biased region" description="Basic and acidic residues" evidence="1">
    <location>
        <begin position="257"/>
        <end position="297"/>
    </location>
</feature>
<dbReference type="AlphaFoldDB" id="A0A512H923"/>
<dbReference type="Proteomes" id="UP000321567">
    <property type="component" value="Unassembled WGS sequence"/>
</dbReference>
<dbReference type="CDD" id="cd07302">
    <property type="entry name" value="CHD"/>
    <property type="match status" value="1"/>
</dbReference>
<protein>
    <submittedName>
        <fullName evidence="4">Adenylate cyclase</fullName>
    </submittedName>
</protein>
<dbReference type="SUPFAM" id="SSF55073">
    <property type="entry name" value="Nucleotide cyclase"/>
    <property type="match status" value="1"/>
</dbReference>
<feature type="region of interest" description="Disordered" evidence="1">
    <location>
        <begin position="207"/>
        <end position="311"/>
    </location>
</feature>
<dbReference type="InterPro" id="IPR029787">
    <property type="entry name" value="Nucleotide_cyclase"/>
</dbReference>
<proteinExistence type="predicted"/>
<evidence type="ECO:0000259" key="3">
    <source>
        <dbReference type="PROSITE" id="PS50125"/>
    </source>
</evidence>
<evidence type="ECO:0000256" key="2">
    <source>
        <dbReference type="SAM" id="Phobius"/>
    </source>
</evidence>
<keyword evidence="2" id="KW-0812">Transmembrane</keyword>
<dbReference type="PROSITE" id="PS50125">
    <property type="entry name" value="GUANYLATE_CYCLASE_2"/>
    <property type="match status" value="1"/>
</dbReference>
<dbReference type="GO" id="GO:0035556">
    <property type="term" value="P:intracellular signal transduction"/>
    <property type="evidence" value="ECO:0007669"/>
    <property type="project" value="InterPro"/>
</dbReference>
<dbReference type="InterPro" id="IPR001054">
    <property type="entry name" value="A/G_cyclase"/>
</dbReference>
<dbReference type="PANTHER" id="PTHR43081:SF1">
    <property type="entry name" value="ADENYLATE CYCLASE, TERMINAL-DIFFERENTIATION SPECIFIC"/>
    <property type="match status" value="1"/>
</dbReference>
<dbReference type="SMART" id="SM00044">
    <property type="entry name" value="CYCc"/>
    <property type="match status" value="1"/>
</dbReference>
<dbReference type="GO" id="GO:0009190">
    <property type="term" value="P:cyclic nucleotide biosynthetic process"/>
    <property type="evidence" value="ECO:0007669"/>
    <property type="project" value="InterPro"/>
</dbReference>
<feature type="region of interest" description="Disordered" evidence="1">
    <location>
        <begin position="78"/>
        <end position="98"/>
    </location>
</feature>
<accession>A0A512H923</accession>
<sequence length="631" mass="67962">MPAVVHYELYVLEANGWSLRQRFASSERDEAVSEARDLENRTGQATKVVRETYNTNGLGSAEEVVYLSPRLKEGRPGQWIGGPAPTAAGTASTGARPNAQIPEGLEIYSDPEALRARAVNASTADILGRVLLVLSASLILASLSTALVPALLNLISSLGFTVAQGNLGSLLFGLFLAIFLICTAVIGRRLIPFASLLRGDEKLRRRLDDGPRAMPVPATAEDARLPKTTAAHWPEGQVDPVSLMEEEPGPPPVLETETARERARREKAEQREREEAAQREAEAREAARREAAARKESTQAAPAPTLSPEQEQGRRLAMAFLGGAVGILKGTRPPLDVFARFGLNLYLAGGIDMLGQRLGLGPLALRPLLRETLEVMGTRAALAQMFMDKLDEYALEPRYMRMMSQGREAMGHLLTQDADPFRDLPATMAEWSAPPTHSASSSTVAIVFTDIVESTALNSRVGDAVSRGVTRIHNTLVRSALNRFGGREVKHTGDGIMAVFPVVSQAVEAMAEVQRGIAAYNASSPENPLSVRIGINAGEPVVEENDYFGLAVTLAARICAEAGPGEILCSSVVRELTQGKTLFFRSRGETPLKGVSEPQRLYDVIWERDEEPADSGADSGETDPAPPPLSP</sequence>
<gene>
    <name evidence="4" type="ORF">ROR02_20630</name>
</gene>
<keyword evidence="2" id="KW-0472">Membrane</keyword>
<dbReference type="EMBL" id="BJZO01000054">
    <property type="protein sequence ID" value="GEO81932.1"/>
    <property type="molecule type" value="Genomic_DNA"/>
</dbReference>
<comment type="caution">
    <text evidence="4">The sequence shown here is derived from an EMBL/GenBank/DDBJ whole genome shotgun (WGS) entry which is preliminary data.</text>
</comment>
<feature type="domain" description="Guanylate cyclase" evidence="3">
    <location>
        <begin position="445"/>
        <end position="559"/>
    </location>
</feature>
<evidence type="ECO:0000313" key="4">
    <source>
        <dbReference type="EMBL" id="GEO81932.1"/>
    </source>
</evidence>
<organism evidence="4 5">
    <name type="scientific">Pararhodospirillum oryzae</name>
    <dbReference type="NCBI Taxonomy" id="478448"/>
    <lineage>
        <taxon>Bacteria</taxon>
        <taxon>Pseudomonadati</taxon>
        <taxon>Pseudomonadota</taxon>
        <taxon>Alphaproteobacteria</taxon>
        <taxon>Rhodospirillales</taxon>
        <taxon>Rhodospirillaceae</taxon>
        <taxon>Pararhodospirillum</taxon>
    </lineage>
</organism>
<evidence type="ECO:0000313" key="5">
    <source>
        <dbReference type="Proteomes" id="UP000321567"/>
    </source>
</evidence>
<feature type="region of interest" description="Disordered" evidence="1">
    <location>
        <begin position="607"/>
        <end position="631"/>
    </location>
</feature>
<feature type="transmembrane region" description="Helical" evidence="2">
    <location>
        <begin position="167"/>
        <end position="187"/>
    </location>
</feature>
<keyword evidence="5" id="KW-1185">Reference proteome</keyword>
<dbReference type="Pfam" id="PF00211">
    <property type="entry name" value="Guanylate_cyc"/>
    <property type="match status" value="1"/>
</dbReference>
<dbReference type="RefSeq" id="WP_147163954.1">
    <property type="nucleotide sequence ID" value="NZ_BJZO01000054.1"/>
</dbReference>
<dbReference type="Gene3D" id="3.30.70.1230">
    <property type="entry name" value="Nucleotide cyclase"/>
    <property type="match status" value="1"/>
</dbReference>
<evidence type="ECO:0000256" key="1">
    <source>
        <dbReference type="SAM" id="MobiDB-lite"/>
    </source>
</evidence>
<feature type="compositionally biased region" description="Low complexity" evidence="1">
    <location>
        <begin position="81"/>
        <end position="97"/>
    </location>
</feature>
<dbReference type="OrthoDB" id="7374210at2"/>
<name>A0A512H923_9PROT</name>
<feature type="transmembrane region" description="Helical" evidence="2">
    <location>
        <begin position="130"/>
        <end position="155"/>
    </location>
</feature>
<dbReference type="GO" id="GO:0004016">
    <property type="term" value="F:adenylate cyclase activity"/>
    <property type="evidence" value="ECO:0007669"/>
    <property type="project" value="UniProtKB-ARBA"/>
</dbReference>
<keyword evidence="2" id="KW-1133">Transmembrane helix</keyword>
<reference evidence="4 5" key="1">
    <citation type="submission" date="2019-07" db="EMBL/GenBank/DDBJ databases">
        <title>Whole genome shotgun sequence of Rhodospirillum oryzae NBRC 107573.</title>
        <authorList>
            <person name="Hosoyama A."/>
            <person name="Uohara A."/>
            <person name="Ohji S."/>
            <person name="Ichikawa N."/>
        </authorList>
    </citation>
    <scope>NUCLEOTIDE SEQUENCE [LARGE SCALE GENOMIC DNA]</scope>
    <source>
        <strain evidence="4 5">NBRC 107573</strain>
    </source>
</reference>
<dbReference type="PANTHER" id="PTHR43081">
    <property type="entry name" value="ADENYLATE CYCLASE, TERMINAL-DIFFERENTIATION SPECIFIC-RELATED"/>
    <property type="match status" value="1"/>
</dbReference>
<dbReference type="InterPro" id="IPR050697">
    <property type="entry name" value="Adenylyl/Guanylyl_Cyclase_3/4"/>
</dbReference>